<dbReference type="STRING" id="1437606.BBOH_1516"/>
<protein>
    <recommendedName>
        <fullName evidence="5">Teichoic acid transporter</fullName>
    </recommendedName>
</protein>
<dbReference type="AlphaFoldDB" id="A0A086ZE39"/>
<feature type="transmembrane region" description="Helical" evidence="2">
    <location>
        <begin position="143"/>
        <end position="163"/>
    </location>
</feature>
<keyword evidence="2" id="KW-1133">Transmembrane helix</keyword>
<evidence type="ECO:0000313" key="4">
    <source>
        <dbReference type="Proteomes" id="UP000029096"/>
    </source>
</evidence>
<evidence type="ECO:0000256" key="1">
    <source>
        <dbReference type="SAM" id="MobiDB-lite"/>
    </source>
</evidence>
<dbReference type="RefSeq" id="WP_237743182.1">
    <property type="nucleotide sequence ID" value="NZ_JDUS01000004.1"/>
</dbReference>
<keyword evidence="2" id="KW-0812">Transmembrane</keyword>
<feature type="transmembrane region" description="Helical" evidence="2">
    <location>
        <begin position="220"/>
        <end position="246"/>
    </location>
</feature>
<evidence type="ECO:0008006" key="5">
    <source>
        <dbReference type="Google" id="ProtNLM"/>
    </source>
</evidence>
<evidence type="ECO:0000313" key="3">
    <source>
        <dbReference type="EMBL" id="KFI44789.1"/>
    </source>
</evidence>
<gene>
    <name evidence="3" type="ORF">BBOH_1516</name>
</gene>
<evidence type="ECO:0000256" key="2">
    <source>
        <dbReference type="SAM" id="Phobius"/>
    </source>
</evidence>
<reference evidence="3 4" key="1">
    <citation type="submission" date="2014-03" db="EMBL/GenBank/DDBJ databases">
        <title>Genomics of Bifidobacteria.</title>
        <authorList>
            <person name="Ventura M."/>
            <person name="Milani C."/>
            <person name="Lugli G.A."/>
        </authorList>
    </citation>
    <scope>NUCLEOTIDE SEQUENCE [LARGE SCALE GENOMIC DNA]</scope>
    <source>
        <strain evidence="3 4">DSM 22767</strain>
    </source>
</reference>
<name>A0A086ZE39_9BIFI</name>
<feature type="transmembrane region" description="Helical" evidence="2">
    <location>
        <begin position="183"/>
        <end position="208"/>
    </location>
</feature>
<organism evidence="3 4">
    <name type="scientific">Bifidobacterium bohemicum DSM 22767</name>
    <dbReference type="NCBI Taxonomy" id="1437606"/>
    <lineage>
        <taxon>Bacteria</taxon>
        <taxon>Bacillati</taxon>
        <taxon>Actinomycetota</taxon>
        <taxon>Actinomycetes</taxon>
        <taxon>Bifidobacteriales</taxon>
        <taxon>Bifidobacteriaceae</taxon>
        <taxon>Bifidobacterium</taxon>
    </lineage>
</organism>
<keyword evidence="4" id="KW-1185">Reference proteome</keyword>
<proteinExistence type="predicted"/>
<comment type="caution">
    <text evidence="3">The sequence shown here is derived from an EMBL/GenBank/DDBJ whole genome shotgun (WGS) entry which is preliminary data.</text>
</comment>
<sequence length="247" mass="26983">MSHEGSKGNVVGALETNTHDPAPVSSNAGNEVVEIVEGKVEKVSVSKHPEASIPQTELSLADIQRSQSHPVRWAVFFTALFLAIIAPYWIGRNLAVDHTARVMRVLGIFAPRGLAFVSWTVTVVLFATVALSIVEEHAWLWRVLMLFVLTVEQLMAGVCLLRFDFWHSTYVVYGERSALPDAVNLGIVAALFAVAVYAVLFVGLLIGVKRTSPLNVLTRSWAAFLMFFVIEVVALLIVLFGGLLAVV</sequence>
<dbReference type="eggNOG" id="ENOG5031VVT">
    <property type="taxonomic scope" value="Bacteria"/>
</dbReference>
<feature type="region of interest" description="Disordered" evidence="1">
    <location>
        <begin position="1"/>
        <end position="27"/>
    </location>
</feature>
<dbReference type="Proteomes" id="UP000029096">
    <property type="component" value="Unassembled WGS sequence"/>
</dbReference>
<keyword evidence="2" id="KW-0472">Membrane</keyword>
<accession>A0A086ZE39</accession>
<feature type="transmembrane region" description="Helical" evidence="2">
    <location>
        <begin position="110"/>
        <end position="131"/>
    </location>
</feature>
<dbReference type="EMBL" id="JGYP01000005">
    <property type="protein sequence ID" value="KFI44789.1"/>
    <property type="molecule type" value="Genomic_DNA"/>
</dbReference>
<feature type="transmembrane region" description="Helical" evidence="2">
    <location>
        <begin position="73"/>
        <end position="90"/>
    </location>
</feature>